<evidence type="ECO:0000313" key="2">
    <source>
        <dbReference type="EMBL" id="THA11099.1"/>
    </source>
</evidence>
<comment type="caution">
    <text evidence="2">The sequence shown here is derived from an EMBL/GenBank/DDBJ whole genome shotgun (WGS) entry which is preliminary data.</text>
</comment>
<organism evidence="2 3">
    <name type="scientific">Rodentibacter pneumotropicus</name>
    <dbReference type="NCBI Taxonomy" id="758"/>
    <lineage>
        <taxon>Bacteria</taxon>
        <taxon>Pseudomonadati</taxon>
        <taxon>Pseudomonadota</taxon>
        <taxon>Gammaproteobacteria</taxon>
        <taxon>Pasteurellales</taxon>
        <taxon>Pasteurellaceae</taxon>
        <taxon>Rodentibacter</taxon>
    </lineage>
</organism>
<dbReference type="SUPFAM" id="SSF51695">
    <property type="entry name" value="PLC-like phosphodiesterases"/>
    <property type="match status" value="1"/>
</dbReference>
<dbReference type="GO" id="GO:0006629">
    <property type="term" value="P:lipid metabolic process"/>
    <property type="evidence" value="ECO:0007669"/>
    <property type="project" value="InterPro"/>
</dbReference>
<dbReference type="GO" id="GO:0008081">
    <property type="term" value="F:phosphoric diester hydrolase activity"/>
    <property type="evidence" value="ECO:0007669"/>
    <property type="project" value="InterPro"/>
</dbReference>
<protein>
    <submittedName>
        <fullName evidence="2">Glycerophosphodiester phosphodiesterase</fullName>
    </submittedName>
</protein>
<proteinExistence type="predicted"/>
<dbReference type="EMBL" id="QXNI01000006">
    <property type="protein sequence ID" value="THA11099.1"/>
    <property type="molecule type" value="Genomic_DNA"/>
</dbReference>
<dbReference type="InterPro" id="IPR017946">
    <property type="entry name" value="PLC-like_Pdiesterase_TIM-brl"/>
</dbReference>
<dbReference type="RefSeq" id="WP_136122946.1">
    <property type="nucleotide sequence ID" value="NZ_QXNI01000006.1"/>
</dbReference>
<sequence>MFIYRILFATLVITLIPKILLATESSFSSVSQQLQLIAHRAGKDDAPENTSFAINEALKNKADAIWITIQLSKDHIPVLYRPQDLSANTNAKGFVSEYSAAELKKLDAAYYFKPNDGYPYRNKDIGIPSLDDILMSYPETFFYLDLKSPDANPISMKNSLLQVLTKNKAFNRVRVYSTNKAFTEILSPEIATFATRDLTRQYLVETALNSNHCPTPLKEEYWHGFELYRKVKVVETFTLGEGVSEAVLAWSPEDIKCFKQKPQHIILFGIKTKEDLELAHKLGVDGVMVDSPKYFSSLAH</sequence>
<dbReference type="PANTHER" id="PTHR46211:SF10">
    <property type="entry name" value="EXPORTED PROTEIN"/>
    <property type="match status" value="1"/>
</dbReference>
<reference evidence="2 3" key="1">
    <citation type="journal article" date="2019" name="Vet. Microbiol.">
        <title>Development of multi locus sequence typing (MLST) of Rodentibacter pneumotropicus.</title>
        <authorList>
            <person name="Adhikary S."/>
            <person name="Bisgaard M."/>
            <person name="Boot R."/>
            <person name="Benga L."/>
            <person name="Nicklas W."/>
            <person name="Christensen H."/>
        </authorList>
    </citation>
    <scope>NUCLEOTIDE SEQUENCE [LARGE SCALE GENOMIC DNA]</scope>
    <source>
        <strain evidence="2 3">Ac84</strain>
    </source>
</reference>
<dbReference type="Gene3D" id="3.20.20.190">
    <property type="entry name" value="Phosphatidylinositol (PI) phosphodiesterase"/>
    <property type="match status" value="1"/>
</dbReference>
<feature type="domain" description="GP-PDE" evidence="1">
    <location>
        <begin position="34"/>
        <end position="299"/>
    </location>
</feature>
<dbReference type="Pfam" id="PF03009">
    <property type="entry name" value="GDPD"/>
    <property type="match status" value="1"/>
</dbReference>
<evidence type="ECO:0000313" key="3">
    <source>
        <dbReference type="Proteomes" id="UP000306758"/>
    </source>
</evidence>
<dbReference type="AlphaFoldDB" id="A0A4S2Q3R8"/>
<dbReference type="Proteomes" id="UP000306758">
    <property type="component" value="Unassembled WGS sequence"/>
</dbReference>
<gene>
    <name evidence="2" type="ORF">D3M78_01540</name>
</gene>
<name>A0A4S2Q3R8_9PAST</name>
<dbReference type="PROSITE" id="PS51704">
    <property type="entry name" value="GP_PDE"/>
    <property type="match status" value="1"/>
</dbReference>
<dbReference type="PANTHER" id="PTHR46211">
    <property type="entry name" value="GLYCEROPHOSPHORYL DIESTER PHOSPHODIESTERASE"/>
    <property type="match status" value="1"/>
</dbReference>
<evidence type="ECO:0000259" key="1">
    <source>
        <dbReference type="PROSITE" id="PS51704"/>
    </source>
</evidence>
<accession>A0A4S2Q3R8</accession>
<dbReference type="InterPro" id="IPR030395">
    <property type="entry name" value="GP_PDE_dom"/>
</dbReference>